<name>A0A371GSI2_MUCPR</name>
<reference evidence="2" key="1">
    <citation type="submission" date="2018-05" db="EMBL/GenBank/DDBJ databases">
        <title>Draft genome of Mucuna pruriens seed.</title>
        <authorList>
            <person name="Nnadi N.E."/>
            <person name="Vos R."/>
            <person name="Hasami M.H."/>
            <person name="Devisetty U.K."/>
            <person name="Aguiy J.C."/>
        </authorList>
    </citation>
    <scope>NUCLEOTIDE SEQUENCE [LARGE SCALE GENOMIC DNA]</scope>
    <source>
        <strain evidence="2">JCA_2017</strain>
    </source>
</reference>
<accession>A0A371GSI2</accession>
<feature type="compositionally biased region" description="Basic and acidic residues" evidence="1">
    <location>
        <begin position="1"/>
        <end position="13"/>
    </location>
</feature>
<feature type="region of interest" description="Disordered" evidence="1">
    <location>
        <begin position="1"/>
        <end position="30"/>
    </location>
</feature>
<evidence type="ECO:0000256" key="1">
    <source>
        <dbReference type="SAM" id="MobiDB-lite"/>
    </source>
</evidence>
<comment type="caution">
    <text evidence="2">The sequence shown here is derived from an EMBL/GenBank/DDBJ whole genome shotgun (WGS) entry which is preliminary data.</text>
</comment>
<dbReference type="OrthoDB" id="1747743at2759"/>
<protein>
    <submittedName>
        <fullName evidence="2">Uncharacterized protein</fullName>
    </submittedName>
</protein>
<evidence type="ECO:0000313" key="2">
    <source>
        <dbReference type="EMBL" id="RDX93514.1"/>
    </source>
</evidence>
<feature type="non-terminal residue" evidence="2">
    <location>
        <position position="1"/>
    </location>
</feature>
<dbReference type="Proteomes" id="UP000257109">
    <property type="component" value="Unassembled WGS sequence"/>
</dbReference>
<keyword evidence="3" id="KW-1185">Reference proteome</keyword>
<proteinExistence type="predicted"/>
<sequence>MKENKIQLREEKAKKRKKKEIPFSKPKGGEEGMEKLFEEFKDMFLKDVPHGFPPLRGIKNHKDLTFGESFPKSCCI</sequence>
<organism evidence="2 3">
    <name type="scientific">Mucuna pruriens</name>
    <name type="common">Velvet bean</name>
    <name type="synonym">Dolichos pruriens</name>
    <dbReference type="NCBI Taxonomy" id="157652"/>
    <lineage>
        <taxon>Eukaryota</taxon>
        <taxon>Viridiplantae</taxon>
        <taxon>Streptophyta</taxon>
        <taxon>Embryophyta</taxon>
        <taxon>Tracheophyta</taxon>
        <taxon>Spermatophyta</taxon>
        <taxon>Magnoliopsida</taxon>
        <taxon>eudicotyledons</taxon>
        <taxon>Gunneridae</taxon>
        <taxon>Pentapetalae</taxon>
        <taxon>rosids</taxon>
        <taxon>fabids</taxon>
        <taxon>Fabales</taxon>
        <taxon>Fabaceae</taxon>
        <taxon>Papilionoideae</taxon>
        <taxon>50 kb inversion clade</taxon>
        <taxon>NPAAA clade</taxon>
        <taxon>indigoferoid/millettioid clade</taxon>
        <taxon>Phaseoleae</taxon>
        <taxon>Mucuna</taxon>
    </lineage>
</organism>
<evidence type="ECO:0000313" key="3">
    <source>
        <dbReference type="Proteomes" id="UP000257109"/>
    </source>
</evidence>
<dbReference type="AlphaFoldDB" id="A0A371GSI2"/>
<gene>
    <name evidence="2" type="ORF">CR513_24222</name>
</gene>
<dbReference type="EMBL" id="QJKJ01004597">
    <property type="protein sequence ID" value="RDX93514.1"/>
    <property type="molecule type" value="Genomic_DNA"/>
</dbReference>